<dbReference type="AlphaFoldDB" id="A0A7V5CTX3"/>
<feature type="transmembrane region" description="Helical" evidence="1">
    <location>
        <begin position="55"/>
        <end position="75"/>
    </location>
</feature>
<evidence type="ECO:0000256" key="1">
    <source>
        <dbReference type="SAM" id="Phobius"/>
    </source>
</evidence>
<organism evidence="2">
    <name type="scientific">Acidobacterium capsulatum</name>
    <dbReference type="NCBI Taxonomy" id="33075"/>
    <lineage>
        <taxon>Bacteria</taxon>
        <taxon>Pseudomonadati</taxon>
        <taxon>Acidobacteriota</taxon>
        <taxon>Terriglobia</taxon>
        <taxon>Terriglobales</taxon>
        <taxon>Acidobacteriaceae</taxon>
        <taxon>Acidobacterium</taxon>
    </lineage>
</organism>
<name>A0A7V5CTX3_9BACT</name>
<sequence>MAMKTCNDPVVGDILSSWRYDISGIVPEMRTDYEEHLATCPFCRSRQRLHRAIDMVLIGVTTLSSVIFVLALAIIHKVEPLRTFALFIFHIQHIAVVLTLQVVALVGLLVSLLAWVLVAVATPAPMYLTGVALAQARVLQARLPEEWRSRFQRGAF</sequence>
<proteinExistence type="predicted"/>
<gene>
    <name evidence="2" type="ORF">ENW50_11900</name>
</gene>
<protein>
    <recommendedName>
        <fullName evidence="3">Zinc-finger domain-containing protein</fullName>
    </recommendedName>
</protein>
<keyword evidence="1" id="KW-1133">Transmembrane helix</keyword>
<reference evidence="2" key="1">
    <citation type="journal article" date="2020" name="mSystems">
        <title>Genome- and Community-Level Interaction Insights into Carbon Utilization and Element Cycling Functions of Hydrothermarchaeota in Hydrothermal Sediment.</title>
        <authorList>
            <person name="Zhou Z."/>
            <person name="Liu Y."/>
            <person name="Xu W."/>
            <person name="Pan J."/>
            <person name="Luo Z.H."/>
            <person name="Li M."/>
        </authorList>
    </citation>
    <scope>NUCLEOTIDE SEQUENCE [LARGE SCALE GENOMIC DNA]</scope>
    <source>
        <strain evidence="2">SpSt-855</strain>
    </source>
</reference>
<keyword evidence="1" id="KW-0812">Transmembrane</keyword>
<dbReference type="EMBL" id="DTKL01000073">
    <property type="protein sequence ID" value="HGY95368.1"/>
    <property type="molecule type" value="Genomic_DNA"/>
</dbReference>
<feature type="transmembrane region" description="Helical" evidence="1">
    <location>
        <begin position="84"/>
        <end position="106"/>
    </location>
</feature>
<accession>A0A7V5CTX3</accession>
<evidence type="ECO:0000313" key="2">
    <source>
        <dbReference type="EMBL" id="HGY95368.1"/>
    </source>
</evidence>
<keyword evidence="1" id="KW-0472">Membrane</keyword>
<comment type="caution">
    <text evidence="2">The sequence shown here is derived from an EMBL/GenBank/DDBJ whole genome shotgun (WGS) entry which is preliminary data.</text>
</comment>
<evidence type="ECO:0008006" key="3">
    <source>
        <dbReference type="Google" id="ProtNLM"/>
    </source>
</evidence>